<dbReference type="Pfam" id="PF13377">
    <property type="entry name" value="Peripla_BP_3"/>
    <property type="match status" value="1"/>
</dbReference>
<evidence type="ECO:0000313" key="7">
    <source>
        <dbReference type="Proteomes" id="UP001575105"/>
    </source>
</evidence>
<dbReference type="Proteomes" id="UP001575105">
    <property type="component" value="Unassembled WGS sequence"/>
</dbReference>
<keyword evidence="7" id="KW-1185">Reference proteome</keyword>
<reference evidence="6 7" key="1">
    <citation type="submission" date="2024-08" db="EMBL/GenBank/DDBJ databases">
        <title>Whole-genome sequencing of halo(alkali)philic microorganisms from hypersaline lakes.</title>
        <authorList>
            <person name="Sorokin D.Y."/>
            <person name="Merkel A.Y."/>
            <person name="Messina E."/>
            <person name="Yakimov M."/>
        </authorList>
    </citation>
    <scope>NUCLEOTIDE SEQUENCE [LARGE SCALE GENOMIC DNA]</scope>
    <source>
        <strain evidence="6 7">AB-hyl4</strain>
    </source>
</reference>
<dbReference type="SUPFAM" id="SSF53822">
    <property type="entry name" value="Periplasmic binding protein-like I"/>
    <property type="match status" value="1"/>
</dbReference>
<evidence type="ECO:0000256" key="2">
    <source>
        <dbReference type="ARBA" id="ARBA00023125"/>
    </source>
</evidence>
<evidence type="ECO:0000256" key="3">
    <source>
        <dbReference type="ARBA" id="ARBA00023163"/>
    </source>
</evidence>
<dbReference type="InterPro" id="IPR036388">
    <property type="entry name" value="WH-like_DNA-bd_sf"/>
</dbReference>
<dbReference type="PANTHER" id="PTHR30146:SF138">
    <property type="entry name" value="TRANSCRIPTIONAL REGULATORY PROTEIN"/>
    <property type="match status" value="1"/>
</dbReference>
<dbReference type="InterPro" id="IPR000524">
    <property type="entry name" value="Tscrpt_reg_HTH_GntR"/>
</dbReference>
<dbReference type="InterPro" id="IPR028082">
    <property type="entry name" value="Peripla_BP_I"/>
</dbReference>
<proteinExistence type="predicted"/>
<organism evidence="6 7">
    <name type="scientific">Natronomicrosphaera hydrolytica</name>
    <dbReference type="NCBI Taxonomy" id="3242702"/>
    <lineage>
        <taxon>Bacteria</taxon>
        <taxon>Pseudomonadati</taxon>
        <taxon>Planctomycetota</taxon>
        <taxon>Phycisphaerae</taxon>
        <taxon>Phycisphaerales</taxon>
        <taxon>Phycisphaeraceae</taxon>
        <taxon>Natronomicrosphaera</taxon>
    </lineage>
</organism>
<dbReference type="InterPro" id="IPR036390">
    <property type="entry name" value="WH_DNA-bd_sf"/>
</dbReference>
<name>A0ABV4UB47_9BACT</name>
<accession>A0ABV4UB47</accession>
<sequence length="366" mass="40990">MQTITEQSARRRNQVIRYLDRKLIMLAPGEAMPSVRQIMSDCGVSQLVVERAVGTLRDAGLVEASPRRGLFKSRHAIGMRDLASTVDIIHCATGNPPWQDRHDFTGELIYAISECCGQRGQSIRVTMVERDGSDEQYEQLLERADVKACILFQPSRNDLIERVFDPHHVPAVNLMPRNAELPRCSVVVDAQHGVAMQLEHLWSLGHRRIGFLDRLAPGKYMRTFALRREHFYRMMAEKGLKVSPTWVPYAGRTSADVSKAVEAMLNDPERPTAIIAGDTHLVAVYQTLARLGYWVGENFSVIGTDDLPVAAMMHPPTTTLRHSRKDLANMAVSLLERRLTGQEADQVQALQTKLVVRASTCSIDPS</sequence>
<protein>
    <submittedName>
        <fullName evidence="6">Substrate-binding domain-containing protein</fullName>
    </submittedName>
</protein>
<dbReference type="Gene3D" id="1.10.10.10">
    <property type="entry name" value="Winged helix-like DNA-binding domain superfamily/Winged helix DNA-binding domain"/>
    <property type="match status" value="1"/>
</dbReference>
<dbReference type="SUPFAM" id="SSF46785">
    <property type="entry name" value="Winged helix' DNA-binding domain"/>
    <property type="match status" value="1"/>
</dbReference>
<dbReference type="CDD" id="cd06267">
    <property type="entry name" value="PBP1_LacI_sugar_binding-like"/>
    <property type="match status" value="1"/>
</dbReference>
<feature type="domain" description="HTH gntR-type" evidence="4">
    <location>
        <begin position="13"/>
        <end position="71"/>
    </location>
</feature>
<comment type="caution">
    <text evidence="6">The sequence shown here is derived from an EMBL/GenBank/DDBJ whole genome shotgun (WGS) entry which is preliminary data.</text>
</comment>
<evidence type="ECO:0000259" key="5">
    <source>
        <dbReference type="Pfam" id="PF13377"/>
    </source>
</evidence>
<gene>
    <name evidence="6" type="ORF">ACERK3_19190</name>
</gene>
<evidence type="ECO:0000313" key="6">
    <source>
        <dbReference type="EMBL" id="MFA9480400.1"/>
    </source>
</evidence>
<dbReference type="PANTHER" id="PTHR30146">
    <property type="entry name" value="LACI-RELATED TRANSCRIPTIONAL REPRESSOR"/>
    <property type="match status" value="1"/>
</dbReference>
<dbReference type="EMBL" id="JBGUBD010000020">
    <property type="protein sequence ID" value="MFA9480400.1"/>
    <property type="molecule type" value="Genomic_DNA"/>
</dbReference>
<feature type="domain" description="Transcriptional regulator LacI/GalR-like sensor" evidence="5">
    <location>
        <begin position="199"/>
        <end position="360"/>
    </location>
</feature>
<dbReference type="InterPro" id="IPR046335">
    <property type="entry name" value="LacI/GalR-like_sensor"/>
</dbReference>
<dbReference type="Pfam" id="PF00392">
    <property type="entry name" value="GntR"/>
    <property type="match status" value="1"/>
</dbReference>
<keyword evidence="2" id="KW-0238">DNA-binding</keyword>
<dbReference type="Gene3D" id="3.40.50.2300">
    <property type="match status" value="2"/>
</dbReference>
<evidence type="ECO:0000256" key="1">
    <source>
        <dbReference type="ARBA" id="ARBA00023015"/>
    </source>
</evidence>
<keyword evidence="1" id="KW-0805">Transcription regulation</keyword>
<evidence type="ECO:0000259" key="4">
    <source>
        <dbReference type="Pfam" id="PF00392"/>
    </source>
</evidence>
<keyword evidence="3" id="KW-0804">Transcription</keyword>
<dbReference type="RefSeq" id="WP_425347320.1">
    <property type="nucleotide sequence ID" value="NZ_JBGUBD010000020.1"/>
</dbReference>